<dbReference type="AlphaFoldDB" id="A0A8J5Y740"/>
<dbReference type="PANTHER" id="PTHR36004">
    <property type="entry name" value="AT-RICH INTERACTIVE DOMAIN PROTEIN"/>
    <property type="match status" value="1"/>
</dbReference>
<dbReference type="EMBL" id="JAHUZN010000009">
    <property type="protein sequence ID" value="KAG8484166.1"/>
    <property type="molecule type" value="Genomic_DNA"/>
</dbReference>
<gene>
    <name evidence="2" type="ORF">CXB51_022909</name>
</gene>
<organism evidence="2 3">
    <name type="scientific">Gossypium anomalum</name>
    <dbReference type="NCBI Taxonomy" id="47600"/>
    <lineage>
        <taxon>Eukaryota</taxon>
        <taxon>Viridiplantae</taxon>
        <taxon>Streptophyta</taxon>
        <taxon>Embryophyta</taxon>
        <taxon>Tracheophyta</taxon>
        <taxon>Spermatophyta</taxon>
        <taxon>Magnoliopsida</taxon>
        <taxon>eudicotyledons</taxon>
        <taxon>Gunneridae</taxon>
        <taxon>Pentapetalae</taxon>
        <taxon>rosids</taxon>
        <taxon>malvids</taxon>
        <taxon>Malvales</taxon>
        <taxon>Malvaceae</taxon>
        <taxon>Malvoideae</taxon>
        <taxon>Gossypium</taxon>
    </lineage>
</organism>
<feature type="compositionally biased region" description="Low complexity" evidence="1">
    <location>
        <begin position="1"/>
        <end position="25"/>
    </location>
</feature>
<name>A0A8J5Y740_9ROSI</name>
<dbReference type="OrthoDB" id="988369at2759"/>
<evidence type="ECO:0000313" key="3">
    <source>
        <dbReference type="Proteomes" id="UP000701853"/>
    </source>
</evidence>
<keyword evidence="3" id="KW-1185">Reference proteome</keyword>
<feature type="compositionally biased region" description="Polar residues" evidence="1">
    <location>
        <begin position="248"/>
        <end position="269"/>
    </location>
</feature>
<feature type="region of interest" description="Disordered" evidence="1">
    <location>
        <begin position="58"/>
        <end position="86"/>
    </location>
</feature>
<protein>
    <submittedName>
        <fullName evidence="2">Uncharacterized protein</fullName>
    </submittedName>
</protein>
<feature type="region of interest" description="Disordered" evidence="1">
    <location>
        <begin position="248"/>
        <end position="276"/>
    </location>
</feature>
<reference evidence="2 3" key="1">
    <citation type="journal article" date="2021" name="bioRxiv">
        <title>The Gossypium anomalum genome as a resource for cotton improvement and evolutionary analysis of hybrid incompatibility.</title>
        <authorList>
            <person name="Grover C.E."/>
            <person name="Yuan D."/>
            <person name="Arick M.A."/>
            <person name="Miller E.R."/>
            <person name="Hu G."/>
            <person name="Peterson D.G."/>
            <person name="Wendel J.F."/>
            <person name="Udall J.A."/>
        </authorList>
    </citation>
    <scope>NUCLEOTIDE SEQUENCE [LARGE SCALE GENOMIC DNA]</scope>
    <source>
        <strain evidence="2">JFW-Udall</strain>
        <tissue evidence="2">Leaf</tissue>
    </source>
</reference>
<feature type="region of interest" description="Disordered" evidence="1">
    <location>
        <begin position="1"/>
        <end position="28"/>
    </location>
</feature>
<comment type="caution">
    <text evidence="2">The sequence shown here is derived from an EMBL/GenBank/DDBJ whole genome shotgun (WGS) entry which is preliminary data.</text>
</comment>
<accession>A0A8J5Y740</accession>
<evidence type="ECO:0000313" key="2">
    <source>
        <dbReference type="EMBL" id="KAG8484166.1"/>
    </source>
</evidence>
<evidence type="ECO:0000256" key="1">
    <source>
        <dbReference type="SAM" id="MobiDB-lite"/>
    </source>
</evidence>
<dbReference type="Proteomes" id="UP000701853">
    <property type="component" value="Chromosome 9"/>
</dbReference>
<dbReference type="PANTHER" id="PTHR36004:SF1">
    <property type="entry name" value="AT-RICH INTERACTIVE DOMAIN PROTEIN"/>
    <property type="match status" value="1"/>
</dbReference>
<proteinExistence type="predicted"/>
<sequence>MALSLTISNGTSSSSNSNGGPILPNKQLPFGLPHRRNVLFPISPRTFHLTSAAKKFSSRTGRFDSKNRRSNLTTKEQDEEQELKRTGEIEESNIAVGVGLEDVGGSSSEISADGKPFPDLPGLQPDLWEGPKWDVLGFLVQYLWAFGIVFAEGEQNAAPRLARLDFVLTKCEDVVPEFGETWKLFYYLLDSFMDYSKGGLRSRWERTMAFQNSLLSMEQLIACGIAVATYNEGATDFKETPAYKESIQSQELLEQPDASNSDVFESNPTEVAPSLE</sequence>